<evidence type="ECO:0000313" key="3">
    <source>
        <dbReference type="Proteomes" id="UP000092993"/>
    </source>
</evidence>
<name>A0A1C7LS58_GRIFR</name>
<dbReference type="Proteomes" id="UP000092993">
    <property type="component" value="Unassembled WGS sequence"/>
</dbReference>
<evidence type="ECO:0000259" key="1">
    <source>
        <dbReference type="Pfam" id="PF00339"/>
    </source>
</evidence>
<dbReference type="GO" id="GO:0005737">
    <property type="term" value="C:cytoplasm"/>
    <property type="evidence" value="ECO:0007669"/>
    <property type="project" value="TreeGrafter"/>
</dbReference>
<dbReference type="PANTHER" id="PTHR11188">
    <property type="entry name" value="ARRESTIN DOMAIN CONTAINING PROTEIN"/>
    <property type="match status" value="1"/>
</dbReference>
<organism evidence="2 3">
    <name type="scientific">Grifola frondosa</name>
    <name type="common">Maitake</name>
    <name type="synonym">Polyporus frondosus</name>
    <dbReference type="NCBI Taxonomy" id="5627"/>
    <lineage>
        <taxon>Eukaryota</taxon>
        <taxon>Fungi</taxon>
        <taxon>Dikarya</taxon>
        <taxon>Basidiomycota</taxon>
        <taxon>Agaricomycotina</taxon>
        <taxon>Agaricomycetes</taxon>
        <taxon>Polyporales</taxon>
        <taxon>Grifolaceae</taxon>
        <taxon>Grifola</taxon>
    </lineage>
</organism>
<dbReference type="Pfam" id="PF00339">
    <property type="entry name" value="Arrestin_N"/>
    <property type="match status" value="1"/>
</dbReference>
<dbReference type="OrthoDB" id="2742096at2759"/>
<sequence>MPDRSAITLEIAPALFVAGDPVEGEVVLDFPLVQEEEIEEIVVKLRGSIRTQTRLGESYLIETTKVVHENKSLWSRGHVYPPPDTHVLRLPFKFELPARGPSSFDFTGFGKSASVRYMIQVIGVRGIFHLDRIIKRPLAVVQPDPRGAELRLELHAGWRGEWGRRNQEEKIRKGIWGDYSTVKAELWIPHMDTLPLFVPIPFTVKVTSITAPTKLKDTHPEEPIFPTIPQTASEIELELRRTISLTARNVSSDAEEIVAELLTSVPNHAAVVEMAEKIWIPKGDDGKGTWVQETKFHSTMTLRCPPTFKLETLCVNYYLHLKVPFPGIGNSLRANLPITISSGVASMVDRALHPDTPPTLDLPPAYWDVAGWDLDDHQDHKD</sequence>
<comment type="caution">
    <text evidence="2">The sequence shown here is derived from an EMBL/GenBank/DDBJ whole genome shotgun (WGS) entry which is preliminary data.</text>
</comment>
<dbReference type="SUPFAM" id="SSF81296">
    <property type="entry name" value="E set domains"/>
    <property type="match status" value="1"/>
</dbReference>
<dbReference type="AlphaFoldDB" id="A0A1C7LS58"/>
<protein>
    <recommendedName>
        <fullName evidence="1">Arrestin-like N-terminal domain-containing protein</fullName>
    </recommendedName>
</protein>
<dbReference type="InterPro" id="IPR014756">
    <property type="entry name" value="Ig_E-set"/>
</dbReference>
<dbReference type="InterPro" id="IPR014752">
    <property type="entry name" value="Arrestin-like_C"/>
</dbReference>
<evidence type="ECO:0000313" key="2">
    <source>
        <dbReference type="EMBL" id="OBZ65614.1"/>
    </source>
</evidence>
<dbReference type="PANTHER" id="PTHR11188:SF17">
    <property type="entry name" value="FI21816P1"/>
    <property type="match status" value="1"/>
</dbReference>
<dbReference type="InterPro" id="IPR050357">
    <property type="entry name" value="Arrestin_domain-protein"/>
</dbReference>
<keyword evidence="3" id="KW-1185">Reference proteome</keyword>
<proteinExistence type="predicted"/>
<gene>
    <name evidence="2" type="ORF">A0H81_14404</name>
</gene>
<dbReference type="InterPro" id="IPR011021">
    <property type="entry name" value="Arrestin-like_N"/>
</dbReference>
<dbReference type="GO" id="GO:0015031">
    <property type="term" value="P:protein transport"/>
    <property type="evidence" value="ECO:0007669"/>
    <property type="project" value="TreeGrafter"/>
</dbReference>
<dbReference type="OMA" id="NIAYVRY"/>
<feature type="domain" description="Arrestin-like N-terminal" evidence="1">
    <location>
        <begin position="13"/>
        <end position="124"/>
    </location>
</feature>
<dbReference type="Gene3D" id="2.60.40.640">
    <property type="match status" value="1"/>
</dbReference>
<dbReference type="EMBL" id="LUGG01000043">
    <property type="protein sequence ID" value="OBZ65614.1"/>
    <property type="molecule type" value="Genomic_DNA"/>
</dbReference>
<accession>A0A1C7LS58</accession>
<reference evidence="2 3" key="1">
    <citation type="submission" date="2016-03" db="EMBL/GenBank/DDBJ databases">
        <title>Whole genome sequencing of Grifola frondosa 9006-11.</title>
        <authorList>
            <person name="Min B."/>
            <person name="Park H."/>
            <person name="Kim J.-G."/>
            <person name="Cho H."/>
            <person name="Oh Y.-L."/>
            <person name="Kong W.-S."/>
            <person name="Choi I.-G."/>
        </authorList>
    </citation>
    <scope>NUCLEOTIDE SEQUENCE [LARGE SCALE GENOMIC DNA]</scope>
    <source>
        <strain evidence="2 3">9006-11</strain>
    </source>
</reference>